<dbReference type="HAMAP" id="MF_00528">
    <property type="entry name" value="Maf"/>
    <property type="match status" value="1"/>
</dbReference>
<evidence type="ECO:0000313" key="5">
    <source>
        <dbReference type="EMBL" id="SDL33201.1"/>
    </source>
</evidence>
<dbReference type="GO" id="GO:0009117">
    <property type="term" value="P:nucleotide metabolic process"/>
    <property type="evidence" value="ECO:0007669"/>
    <property type="project" value="UniProtKB-KW"/>
</dbReference>
<accession>A0A1G9J777</accession>
<dbReference type="EC" id="3.6.1.9" evidence="4"/>
<proteinExistence type="inferred from homology"/>
<dbReference type="EMBL" id="FNGV01000001">
    <property type="protein sequence ID" value="SDL33201.1"/>
    <property type="molecule type" value="Genomic_DNA"/>
</dbReference>
<dbReference type="PANTHER" id="PTHR43213">
    <property type="entry name" value="BIFUNCTIONAL DTTP/UTP PYROPHOSPHATASE/METHYLTRANSFERASE PROTEIN-RELATED"/>
    <property type="match status" value="1"/>
</dbReference>
<dbReference type="Proteomes" id="UP000199440">
    <property type="component" value="Unassembled WGS sequence"/>
</dbReference>
<evidence type="ECO:0000313" key="6">
    <source>
        <dbReference type="Proteomes" id="UP000199440"/>
    </source>
</evidence>
<feature type="site" description="Important for substrate specificity" evidence="4">
    <location>
        <position position="160"/>
    </location>
</feature>
<dbReference type="InterPro" id="IPR029001">
    <property type="entry name" value="ITPase-like_fam"/>
</dbReference>
<dbReference type="Gene3D" id="3.90.950.10">
    <property type="match status" value="1"/>
</dbReference>
<dbReference type="PANTHER" id="PTHR43213:SF5">
    <property type="entry name" value="BIFUNCTIONAL DTTP_UTP PYROPHOSPHATASE_METHYLTRANSFERASE PROTEIN-RELATED"/>
    <property type="match status" value="1"/>
</dbReference>
<keyword evidence="4" id="KW-0963">Cytoplasm</keyword>
<name>A0A1G9J777_9FLAO</name>
<comment type="catalytic activity">
    <reaction evidence="4">
        <text>UTP + H2O = UMP + diphosphate + H(+)</text>
        <dbReference type="Rhea" id="RHEA:29395"/>
        <dbReference type="ChEBI" id="CHEBI:15377"/>
        <dbReference type="ChEBI" id="CHEBI:15378"/>
        <dbReference type="ChEBI" id="CHEBI:33019"/>
        <dbReference type="ChEBI" id="CHEBI:46398"/>
        <dbReference type="ChEBI" id="CHEBI:57865"/>
        <dbReference type="EC" id="3.6.1.9"/>
    </reaction>
</comment>
<dbReference type="GO" id="GO:0036218">
    <property type="term" value="F:dTTP diphosphatase activity"/>
    <property type="evidence" value="ECO:0007669"/>
    <property type="project" value="RHEA"/>
</dbReference>
<sequence length="195" mass="22395">MLQEKLKDWNLILASGSPRRQHFFEELKLNFEVRLKSVEEVFPNHLKGHEVSDYLAEIKSFPFKEELRPNDILITSDTVVWHNDKILGKPLNKAEAFAMLESMSGTSHEVITSVCFCTTKIQKTINCTTKVKFRKLTHAEIDFYIDNYKPFDKAGGYGIQEWIGHIGIEEIQGSYTNVMGLPTHLLYKTLSDLVS</sequence>
<dbReference type="GO" id="GO:0036221">
    <property type="term" value="F:UTP diphosphatase activity"/>
    <property type="evidence" value="ECO:0007669"/>
    <property type="project" value="RHEA"/>
</dbReference>
<dbReference type="InterPro" id="IPR003697">
    <property type="entry name" value="Maf-like"/>
</dbReference>
<keyword evidence="2 4" id="KW-0378">Hydrolase</keyword>
<comment type="catalytic activity">
    <reaction evidence="4">
        <text>dTTP + H2O = dTMP + diphosphate + H(+)</text>
        <dbReference type="Rhea" id="RHEA:28534"/>
        <dbReference type="ChEBI" id="CHEBI:15377"/>
        <dbReference type="ChEBI" id="CHEBI:15378"/>
        <dbReference type="ChEBI" id="CHEBI:33019"/>
        <dbReference type="ChEBI" id="CHEBI:37568"/>
        <dbReference type="ChEBI" id="CHEBI:63528"/>
        <dbReference type="EC" id="3.6.1.9"/>
    </reaction>
</comment>
<keyword evidence="3 4" id="KW-0546">Nucleotide metabolism</keyword>
<protein>
    <recommendedName>
        <fullName evidence="4">dTTP/UTP pyrophosphatase</fullName>
        <shortName evidence="4">dTTPase/UTPase</shortName>
        <ecNumber evidence="4">3.6.1.9</ecNumber>
    </recommendedName>
    <alternativeName>
        <fullName evidence="4">Nucleoside triphosphate pyrophosphatase</fullName>
    </alternativeName>
    <alternativeName>
        <fullName evidence="4">Nucleotide pyrophosphatase</fullName>
        <shortName evidence="4">Nucleotide PPase</shortName>
    </alternativeName>
</protein>
<dbReference type="STRING" id="192904.SAMN04488514_101430"/>
<dbReference type="SUPFAM" id="SSF52972">
    <property type="entry name" value="ITPase-like"/>
    <property type="match status" value="1"/>
</dbReference>
<dbReference type="Pfam" id="PF02545">
    <property type="entry name" value="Maf"/>
    <property type="match status" value="1"/>
</dbReference>
<dbReference type="PIRSF" id="PIRSF006305">
    <property type="entry name" value="Maf"/>
    <property type="match status" value="1"/>
</dbReference>
<comment type="function">
    <text evidence="4">Nucleoside triphosphate pyrophosphatase that hydrolyzes dTTP and UTP. May have a dual role in cell division arrest and in preventing the incorporation of modified nucleotides into cellular nucleic acids.</text>
</comment>
<evidence type="ECO:0000256" key="1">
    <source>
        <dbReference type="ARBA" id="ARBA00001968"/>
    </source>
</evidence>
<dbReference type="GO" id="GO:0005737">
    <property type="term" value="C:cytoplasm"/>
    <property type="evidence" value="ECO:0007669"/>
    <property type="project" value="UniProtKB-SubCell"/>
</dbReference>
<organism evidence="5 6">
    <name type="scientific">Kriegella aquimaris</name>
    <dbReference type="NCBI Taxonomy" id="192904"/>
    <lineage>
        <taxon>Bacteria</taxon>
        <taxon>Pseudomonadati</taxon>
        <taxon>Bacteroidota</taxon>
        <taxon>Flavobacteriia</taxon>
        <taxon>Flavobacteriales</taxon>
        <taxon>Flavobacteriaceae</taxon>
        <taxon>Kriegella</taxon>
    </lineage>
</organism>
<evidence type="ECO:0000256" key="3">
    <source>
        <dbReference type="ARBA" id="ARBA00023080"/>
    </source>
</evidence>
<keyword evidence="6" id="KW-1185">Reference proteome</keyword>
<dbReference type="AlphaFoldDB" id="A0A1G9J777"/>
<comment type="subcellular location">
    <subcellularLocation>
        <location evidence="4">Cytoplasm</location>
    </subcellularLocation>
</comment>
<dbReference type="CDD" id="cd00555">
    <property type="entry name" value="Maf"/>
    <property type="match status" value="1"/>
</dbReference>
<evidence type="ECO:0000256" key="4">
    <source>
        <dbReference type="HAMAP-Rule" id="MF_00528"/>
    </source>
</evidence>
<feature type="site" description="Important for substrate specificity" evidence="4">
    <location>
        <position position="19"/>
    </location>
</feature>
<dbReference type="NCBIfam" id="TIGR00172">
    <property type="entry name" value="maf"/>
    <property type="match status" value="1"/>
</dbReference>
<dbReference type="OrthoDB" id="9807767at2"/>
<reference evidence="5 6" key="1">
    <citation type="submission" date="2016-10" db="EMBL/GenBank/DDBJ databases">
        <authorList>
            <person name="de Groot N.N."/>
        </authorList>
    </citation>
    <scope>NUCLEOTIDE SEQUENCE [LARGE SCALE GENOMIC DNA]</scope>
    <source>
        <strain evidence="5 6">DSM 19886</strain>
    </source>
</reference>
<feature type="site" description="Important for substrate specificity" evidence="4">
    <location>
        <position position="78"/>
    </location>
</feature>
<comment type="caution">
    <text evidence="4">Lacks conserved residue(s) required for the propagation of feature annotation.</text>
</comment>
<comment type="similarity">
    <text evidence="4">Belongs to the Maf family. YhdE subfamily.</text>
</comment>
<gene>
    <name evidence="5" type="ORF">SAMN04488514_101430</name>
</gene>
<dbReference type="RefSeq" id="WP_089884789.1">
    <property type="nucleotide sequence ID" value="NZ_FNGV01000001.1"/>
</dbReference>
<comment type="cofactor">
    <cofactor evidence="1 4">
        <name>a divalent metal cation</name>
        <dbReference type="ChEBI" id="CHEBI:60240"/>
    </cofactor>
</comment>
<feature type="active site" description="Proton acceptor" evidence="4">
    <location>
        <position position="77"/>
    </location>
</feature>
<evidence type="ECO:0000256" key="2">
    <source>
        <dbReference type="ARBA" id="ARBA00022801"/>
    </source>
</evidence>